<evidence type="ECO:0000259" key="1">
    <source>
        <dbReference type="Pfam" id="PF13229"/>
    </source>
</evidence>
<evidence type="ECO:0008006" key="4">
    <source>
        <dbReference type="Google" id="ProtNLM"/>
    </source>
</evidence>
<dbReference type="Pfam" id="PF02128">
    <property type="entry name" value="Peptidase_M36"/>
    <property type="match status" value="1"/>
</dbReference>
<evidence type="ECO:0000259" key="2">
    <source>
        <dbReference type="Pfam" id="PF18962"/>
    </source>
</evidence>
<dbReference type="Pfam" id="PF18962">
    <property type="entry name" value="Por_Secre_tail"/>
    <property type="match status" value="1"/>
</dbReference>
<dbReference type="InterPro" id="IPR012334">
    <property type="entry name" value="Pectin_lyas_fold"/>
</dbReference>
<dbReference type="Gene3D" id="1.10.390.10">
    <property type="entry name" value="Neutral Protease Domain 2"/>
    <property type="match status" value="1"/>
</dbReference>
<dbReference type="InterPro" id="IPR006626">
    <property type="entry name" value="PbH1"/>
</dbReference>
<protein>
    <recommendedName>
        <fullName evidence="4">Secretion system C-terminal sorting domain-containing protein</fullName>
    </recommendedName>
</protein>
<dbReference type="AlphaFoldDB" id="A0A3B1BL17"/>
<dbReference type="InterPro" id="IPR026444">
    <property type="entry name" value="Secre_tail"/>
</dbReference>
<dbReference type="Gene3D" id="2.60.40.4070">
    <property type="match status" value="1"/>
</dbReference>
<feature type="non-terminal residue" evidence="3">
    <location>
        <position position="1"/>
    </location>
</feature>
<sequence>RVFNPDPVTALSDNSLTDQGDSDYSALSLAYDEITLNDLNDPIGGYYYMVQGKYAKSMDITFPDVNPISETAPGNFTYNRSENGFEEVNIYYFIDKQRRYVGNLGFSPTWDYVENNSQTIAFDARGRTDRNATYERHNQYLKFGVPSDDVDAGEDVSVILHEYGHALHDALIGGSSGIKYPSTDTWGVTEGIGDYMSISYRRSTQATPYMPNNRSNWFAPDYGESILSIANAKYPGDWGSDKYEKMKVWASTLMDIEYNDATIPSSGTNLGRDITTKLLLTSIQYVTANNDVIDNVHAILQADRDIYDGSHLSVLASVFNQRGFFYNDQVSGTLTTNTIWSGNKYVVGDVTVDANVTLTIADDTFVFLAGGTSLKINGTLNVNGTSSNKVTFDFGSPTNYSGIKFYYGSSGTIDNAIIKNAFYGVYIMNSAPTIKNSEIYDCSYGIQSYYNSPTIETNKIYDITNYGIYAYSGSPTITDNYIHDTGSYGVALNATTDTYIRKNSIKKCDGGVFAWGNQSSIKMIGYTGNYYGLNEIEDYENEHGVLITGGTADLGVYGGSSYKYGYNNIIKNVGSVVKNSTSSMILAEKNYWGGTPVVTWFVGDVSWIKYLSSPYTSSGSSLDLNKTINVEPDKQMLYEASELTDSKSYNLASNMYKQLISEYPDSRYGGLALAWSMTSQKLIKDLETQRDYLQNQTTHKNKRVRNSAILWLQTLEAEAGNKEAADKVVNSTSIKETIGVEIRLNWANDLLNIYNDEKGAEAIFEELTKADASESTLSTIAAIKSTALNIEGTEEVPKSEESNNNVEEIVVSETKLNASYPNPFNPTATISYQLQYKSHVSLIVYNSIGQVVVELVNQQKEKGIYNVDFDASNLSSGLYIYRLQVNTPDGKGNFTQAKKMILLR</sequence>
<dbReference type="Gene3D" id="2.160.20.10">
    <property type="entry name" value="Single-stranded right-handed beta-helix, Pectin lyase-like"/>
    <property type="match status" value="1"/>
</dbReference>
<dbReference type="SUPFAM" id="SSF55486">
    <property type="entry name" value="Metalloproteases ('zincins'), catalytic domain"/>
    <property type="match status" value="1"/>
</dbReference>
<accession>A0A3B1BL17</accession>
<name>A0A3B1BL17_9ZZZZ</name>
<feature type="domain" description="Right handed beta helix" evidence="1">
    <location>
        <begin position="383"/>
        <end position="522"/>
    </location>
</feature>
<dbReference type="GO" id="GO:0008270">
    <property type="term" value="F:zinc ion binding"/>
    <property type="evidence" value="ECO:0007669"/>
    <property type="project" value="InterPro"/>
</dbReference>
<feature type="domain" description="Secretion system C-terminal sorting" evidence="2">
    <location>
        <begin position="820"/>
        <end position="886"/>
    </location>
</feature>
<dbReference type="InterPro" id="IPR001842">
    <property type="entry name" value="Peptidase_M36"/>
</dbReference>
<dbReference type="GO" id="GO:0005615">
    <property type="term" value="C:extracellular space"/>
    <property type="evidence" value="ECO:0007669"/>
    <property type="project" value="InterPro"/>
</dbReference>
<dbReference type="NCBIfam" id="TIGR04183">
    <property type="entry name" value="Por_Secre_tail"/>
    <property type="match status" value="1"/>
</dbReference>
<dbReference type="SMART" id="SM00710">
    <property type="entry name" value="PbH1"/>
    <property type="match status" value="3"/>
</dbReference>
<dbReference type="EMBL" id="UOGD01000123">
    <property type="protein sequence ID" value="VAX18986.1"/>
    <property type="molecule type" value="Genomic_DNA"/>
</dbReference>
<dbReference type="Pfam" id="PF13229">
    <property type="entry name" value="Beta_helix"/>
    <property type="match status" value="1"/>
</dbReference>
<proteinExistence type="predicted"/>
<dbReference type="InterPro" id="IPR027268">
    <property type="entry name" value="Peptidase_M4/M1_CTD_sf"/>
</dbReference>
<organism evidence="3">
    <name type="scientific">hydrothermal vent metagenome</name>
    <dbReference type="NCBI Taxonomy" id="652676"/>
    <lineage>
        <taxon>unclassified sequences</taxon>
        <taxon>metagenomes</taxon>
        <taxon>ecological metagenomes</taxon>
    </lineage>
</organism>
<dbReference type="InterPro" id="IPR011050">
    <property type="entry name" value="Pectin_lyase_fold/virulence"/>
</dbReference>
<gene>
    <name evidence="3" type="ORF">MNBD_IGNAVI01-537</name>
</gene>
<evidence type="ECO:0000313" key="3">
    <source>
        <dbReference type="EMBL" id="VAX18986.1"/>
    </source>
</evidence>
<dbReference type="SUPFAM" id="SSF51126">
    <property type="entry name" value="Pectin lyase-like"/>
    <property type="match status" value="1"/>
</dbReference>
<reference evidence="3" key="1">
    <citation type="submission" date="2018-06" db="EMBL/GenBank/DDBJ databases">
        <authorList>
            <person name="Zhirakovskaya E."/>
        </authorList>
    </citation>
    <scope>NUCLEOTIDE SEQUENCE</scope>
</reference>
<dbReference type="InterPro" id="IPR039448">
    <property type="entry name" value="Beta_helix"/>
</dbReference>
<dbReference type="GO" id="GO:0004222">
    <property type="term" value="F:metalloendopeptidase activity"/>
    <property type="evidence" value="ECO:0007669"/>
    <property type="project" value="InterPro"/>
</dbReference>